<accession>I0V0C6</accession>
<reference evidence="2 3" key="1">
    <citation type="submission" date="2012-01" db="EMBL/GenBank/DDBJ databases">
        <title>Improved High-Quality Draft sequence of Saccharomonospora xinjiangensis XJ-54.</title>
        <authorList>
            <consortium name="US DOE Joint Genome Institute"/>
            <person name="Lucas S."/>
            <person name="Han J."/>
            <person name="Lapidus A."/>
            <person name="Cheng J.-F."/>
            <person name="Goodwin L."/>
            <person name="Pitluck S."/>
            <person name="Peters L."/>
            <person name="Mikhailova N."/>
            <person name="Teshima H."/>
            <person name="Detter J.C."/>
            <person name="Han C."/>
            <person name="Tapia R."/>
            <person name="Land M."/>
            <person name="Hauser L."/>
            <person name="Kyrpides N."/>
            <person name="Ivanova N."/>
            <person name="Pagani I."/>
            <person name="Brambilla E.-M."/>
            <person name="Klenk H.-P."/>
            <person name="Woyke T."/>
        </authorList>
    </citation>
    <scope>NUCLEOTIDE SEQUENCE [LARGE SCALE GENOMIC DNA]</scope>
    <source>
        <strain evidence="2 3">XJ-54</strain>
    </source>
</reference>
<dbReference type="STRING" id="882086.SacxiDRAFT_1328"/>
<dbReference type="RefSeq" id="WP_006237710.1">
    <property type="nucleotide sequence ID" value="NZ_JH636049.1"/>
</dbReference>
<evidence type="ECO:0000313" key="3">
    <source>
        <dbReference type="Proteomes" id="UP000004691"/>
    </source>
</evidence>
<keyword evidence="1" id="KW-1133">Transmembrane helix</keyword>
<sequence>MAEPETVELTVAAPERGPVQEPARARVPVWRGVTGALVAGWGVVFLMLIVAQVAAWADEGEGPGAYSLGGHLVGIALAGGAQYVADRSVGPRAGLAGGAVALLSLTMLWLFWWS</sequence>
<name>I0V0C6_9PSEU</name>
<protein>
    <submittedName>
        <fullName evidence="2">Uncharacterized protein</fullName>
    </submittedName>
</protein>
<keyword evidence="1" id="KW-0812">Transmembrane</keyword>
<keyword evidence="1" id="KW-0472">Membrane</keyword>
<gene>
    <name evidence="2" type="ORF">SacxiDRAFT_1328</name>
</gene>
<proteinExistence type="predicted"/>
<organism evidence="2 3">
    <name type="scientific">Saccharomonospora xinjiangensis XJ-54</name>
    <dbReference type="NCBI Taxonomy" id="882086"/>
    <lineage>
        <taxon>Bacteria</taxon>
        <taxon>Bacillati</taxon>
        <taxon>Actinomycetota</taxon>
        <taxon>Actinomycetes</taxon>
        <taxon>Pseudonocardiales</taxon>
        <taxon>Pseudonocardiaceae</taxon>
        <taxon>Saccharomonospora</taxon>
    </lineage>
</organism>
<evidence type="ECO:0000256" key="1">
    <source>
        <dbReference type="SAM" id="Phobius"/>
    </source>
</evidence>
<feature type="transmembrane region" description="Helical" evidence="1">
    <location>
        <begin position="33"/>
        <end position="57"/>
    </location>
</feature>
<dbReference type="AlphaFoldDB" id="I0V0C6"/>
<keyword evidence="3" id="KW-1185">Reference proteome</keyword>
<dbReference type="HOGENOM" id="CLU_152574_1_0_11"/>
<evidence type="ECO:0000313" key="2">
    <source>
        <dbReference type="EMBL" id="EID53579.1"/>
    </source>
</evidence>
<dbReference type="Proteomes" id="UP000004691">
    <property type="component" value="Unassembled WGS sequence"/>
</dbReference>
<dbReference type="OrthoDB" id="3557252at2"/>
<feature type="transmembrane region" description="Helical" evidence="1">
    <location>
        <begin position="93"/>
        <end position="112"/>
    </location>
</feature>
<feature type="transmembrane region" description="Helical" evidence="1">
    <location>
        <begin position="63"/>
        <end position="81"/>
    </location>
</feature>
<dbReference type="EMBL" id="JH636049">
    <property type="protein sequence ID" value="EID53579.1"/>
    <property type="molecule type" value="Genomic_DNA"/>
</dbReference>
<dbReference type="eggNOG" id="ENOG502ZCXR">
    <property type="taxonomic scope" value="Bacteria"/>
</dbReference>